<evidence type="ECO:0000256" key="7">
    <source>
        <dbReference type="SAM" id="MobiDB-lite"/>
    </source>
</evidence>
<dbReference type="Proteomes" id="UP000749559">
    <property type="component" value="Unassembled WGS sequence"/>
</dbReference>
<dbReference type="PANTHER" id="PTHR12626:SF0">
    <property type="entry name" value="PROGRAMMED CELL DEATH PROTEIN 4"/>
    <property type="match status" value="1"/>
</dbReference>
<keyword evidence="4" id="KW-0963">Cytoplasm</keyword>
<dbReference type="AlphaFoldDB" id="A0A8J1T6C6"/>
<evidence type="ECO:0000256" key="3">
    <source>
        <dbReference type="ARBA" id="ARBA00014414"/>
    </source>
</evidence>
<comment type="similarity">
    <text evidence="2">Belongs to the PDCD4 family.</text>
</comment>
<dbReference type="EMBL" id="CAIIXF020000005">
    <property type="protein sequence ID" value="CAH1784453.1"/>
    <property type="molecule type" value="Genomic_DNA"/>
</dbReference>
<evidence type="ECO:0000256" key="2">
    <source>
        <dbReference type="ARBA" id="ARBA00005497"/>
    </source>
</evidence>
<dbReference type="InterPro" id="IPR016024">
    <property type="entry name" value="ARM-type_fold"/>
</dbReference>
<dbReference type="FunFam" id="1.25.40.180:FF:000009">
    <property type="entry name" value="programmed cell death protein 4"/>
    <property type="match status" value="1"/>
</dbReference>
<comment type="caution">
    <text evidence="9">The sequence shown here is derived from an EMBL/GenBank/DDBJ whole genome shotgun (WGS) entry which is preliminary data.</text>
</comment>
<dbReference type="FunFam" id="1.25.40.180:FF:000008">
    <property type="entry name" value="Programmed cell death protein 4"/>
    <property type="match status" value="1"/>
</dbReference>
<evidence type="ECO:0000313" key="10">
    <source>
        <dbReference type="Proteomes" id="UP000749559"/>
    </source>
</evidence>
<dbReference type="OrthoDB" id="414546at2759"/>
<evidence type="ECO:0000256" key="4">
    <source>
        <dbReference type="ARBA" id="ARBA00022490"/>
    </source>
</evidence>
<evidence type="ECO:0000259" key="8">
    <source>
        <dbReference type="PROSITE" id="PS51366"/>
    </source>
</evidence>
<dbReference type="PANTHER" id="PTHR12626">
    <property type="entry name" value="PROGRAMMED CELL DEATH 4"/>
    <property type="match status" value="1"/>
</dbReference>
<feature type="domain" description="MI" evidence="8">
    <location>
        <begin position="301"/>
        <end position="424"/>
    </location>
</feature>
<reference evidence="9" key="1">
    <citation type="submission" date="2022-03" db="EMBL/GenBank/DDBJ databases">
        <authorList>
            <person name="Martin C."/>
        </authorList>
    </citation>
    <scope>NUCLEOTIDE SEQUENCE</scope>
</reference>
<evidence type="ECO:0000256" key="6">
    <source>
        <dbReference type="ARBA" id="ARBA00023242"/>
    </source>
</evidence>
<gene>
    <name evidence="9" type="ORF">OFUS_LOCUS10647</name>
</gene>
<proteinExistence type="inferred from homology"/>
<keyword evidence="5" id="KW-0677">Repeat</keyword>
<feature type="region of interest" description="Disordered" evidence="7">
    <location>
        <begin position="67"/>
        <end position="102"/>
    </location>
</feature>
<dbReference type="GO" id="GO:0045892">
    <property type="term" value="P:negative regulation of DNA-templated transcription"/>
    <property type="evidence" value="ECO:0007669"/>
    <property type="project" value="InterPro"/>
</dbReference>
<dbReference type="PROSITE" id="PS51366">
    <property type="entry name" value="MI"/>
    <property type="match status" value="2"/>
</dbReference>
<feature type="region of interest" description="Disordered" evidence="7">
    <location>
        <begin position="425"/>
        <end position="446"/>
    </location>
</feature>
<feature type="compositionally biased region" description="Polar residues" evidence="7">
    <location>
        <begin position="19"/>
        <end position="33"/>
    </location>
</feature>
<protein>
    <recommendedName>
        <fullName evidence="3">Programmed cell death protein 4</fullName>
    </recommendedName>
</protein>
<evidence type="ECO:0000256" key="5">
    <source>
        <dbReference type="ARBA" id="ARBA00022737"/>
    </source>
</evidence>
<dbReference type="Pfam" id="PF02847">
    <property type="entry name" value="MA3"/>
    <property type="match status" value="2"/>
</dbReference>
<feature type="compositionally biased region" description="Gly residues" evidence="7">
    <location>
        <begin position="81"/>
        <end position="98"/>
    </location>
</feature>
<keyword evidence="6" id="KW-0539">Nucleus</keyword>
<name>A0A8J1T6C6_OWEFU</name>
<dbReference type="SMART" id="SM00544">
    <property type="entry name" value="MA3"/>
    <property type="match status" value="2"/>
</dbReference>
<dbReference type="EMBL" id="CAIIXF020000005">
    <property type="protein sequence ID" value="CAH1784454.1"/>
    <property type="molecule type" value="Genomic_DNA"/>
</dbReference>
<dbReference type="GO" id="GO:0005829">
    <property type="term" value="C:cytosol"/>
    <property type="evidence" value="ECO:0007669"/>
    <property type="project" value="TreeGrafter"/>
</dbReference>
<evidence type="ECO:0000313" key="9">
    <source>
        <dbReference type="EMBL" id="CAH1784454.1"/>
    </source>
</evidence>
<dbReference type="SUPFAM" id="SSF48371">
    <property type="entry name" value="ARM repeat"/>
    <property type="match status" value="2"/>
</dbReference>
<dbReference type="InterPro" id="IPR003891">
    <property type="entry name" value="Initiation_fac_eIF4g_MI"/>
</dbReference>
<organism evidence="9 10">
    <name type="scientific">Owenia fusiformis</name>
    <name type="common">Polychaete worm</name>
    <dbReference type="NCBI Taxonomy" id="6347"/>
    <lineage>
        <taxon>Eukaryota</taxon>
        <taxon>Metazoa</taxon>
        <taxon>Spiralia</taxon>
        <taxon>Lophotrochozoa</taxon>
        <taxon>Annelida</taxon>
        <taxon>Polychaeta</taxon>
        <taxon>Sedentaria</taxon>
        <taxon>Canalipalpata</taxon>
        <taxon>Sabellida</taxon>
        <taxon>Oweniida</taxon>
        <taxon>Oweniidae</taxon>
        <taxon>Owenia</taxon>
    </lineage>
</organism>
<evidence type="ECO:0000256" key="1">
    <source>
        <dbReference type="ARBA" id="ARBA00004496"/>
    </source>
</evidence>
<accession>A0A8J1T6C6</accession>
<sequence>MSDMESTPVVENGEVDLKNGNNNVPSESPNITPTKEGRVIHKAKRTLRQSPNVVEGAVNGDISSLVPKQLQKNSRKSRTGFGRGLPKKGGAGGKGTWGTPGSEMEEVNVYDEGDPNYDSDSNGDYVVKKVVPEVTEDELTKSVEPILQEYLEHGDTDEVAASLKEMNIGSKKHKITELAVSLAMDRKASHRELISVLISDLYSKVLSQGEMAQGFDKLLHQLPELVIDCPDACDILGQFIARAVADDCLPPKFVHSFKGKVDNKHILKALEKTDVLLNMKHGIVRLDNVWGVGGGIRPVKYLINRMVLLLKEYLSSGDISEATQCLKDLEVPHFHHELVYEATVIVIEESSERSAKMMSSLLASLYKSVIITKDQMETGMMRIYENMPEISIDVPAAYMLLERFANFLQRDGAFTDKLTKELPNRGRKRFVSEGDGGKVKETELNH</sequence>
<dbReference type="Gene3D" id="1.25.40.180">
    <property type="match status" value="2"/>
</dbReference>
<dbReference type="InterPro" id="IPR039778">
    <property type="entry name" value="PDCD4"/>
</dbReference>
<feature type="region of interest" description="Disordered" evidence="7">
    <location>
        <begin position="1"/>
        <end position="38"/>
    </location>
</feature>
<comment type="subcellular location">
    <subcellularLocation>
        <location evidence="1">Cytoplasm</location>
    </subcellularLocation>
</comment>
<keyword evidence="10" id="KW-1185">Reference proteome</keyword>
<feature type="domain" description="MI" evidence="8">
    <location>
        <begin position="138"/>
        <end position="259"/>
    </location>
</feature>
<dbReference type="GO" id="GO:0005634">
    <property type="term" value="C:nucleus"/>
    <property type="evidence" value="ECO:0007669"/>
    <property type="project" value="TreeGrafter"/>
</dbReference>